<dbReference type="GO" id="GO:0001653">
    <property type="term" value="F:peptide receptor activity"/>
    <property type="evidence" value="ECO:0007669"/>
    <property type="project" value="TreeGrafter"/>
</dbReference>
<dbReference type="InterPro" id="IPR011009">
    <property type="entry name" value="Kinase-like_dom_sf"/>
</dbReference>
<keyword evidence="6 18" id="KW-0732">Signal</keyword>
<keyword evidence="14 16" id="KW-0141">cGMP biosynthesis</keyword>
<dbReference type="GO" id="GO:0004383">
    <property type="term" value="F:guanylate cyclase activity"/>
    <property type="evidence" value="ECO:0007669"/>
    <property type="project" value="UniProtKB-EC"/>
</dbReference>
<evidence type="ECO:0000256" key="14">
    <source>
        <dbReference type="ARBA" id="ARBA00023293"/>
    </source>
</evidence>
<comment type="similarity">
    <text evidence="15">Belongs to the adenylyl cyclase class-4/guanylyl cyclase family.</text>
</comment>
<dbReference type="GO" id="GO:0004016">
    <property type="term" value="F:adenylate cyclase activity"/>
    <property type="evidence" value="ECO:0007669"/>
    <property type="project" value="TreeGrafter"/>
</dbReference>
<feature type="transmembrane region" description="Helical" evidence="17">
    <location>
        <begin position="504"/>
        <end position="532"/>
    </location>
</feature>
<keyword evidence="7" id="KW-0547">Nucleotide-binding</keyword>
<evidence type="ECO:0000256" key="8">
    <source>
        <dbReference type="ARBA" id="ARBA00022989"/>
    </source>
</evidence>
<reference evidence="21 22" key="1">
    <citation type="journal article" date="2022" name="Nat. Ecol. Evol.">
        <title>A masculinizing supergene underlies an exaggerated male reproductive morph in a spider.</title>
        <authorList>
            <person name="Hendrickx F."/>
            <person name="De Corte Z."/>
            <person name="Sonet G."/>
            <person name="Van Belleghem S.M."/>
            <person name="Kostlbacher S."/>
            <person name="Vangestel C."/>
        </authorList>
    </citation>
    <scope>NUCLEOTIDE SEQUENCE [LARGE SCALE GENOMIC DNA]</scope>
    <source>
        <strain evidence="21">W744_W776</strain>
    </source>
</reference>
<dbReference type="InterPro" id="IPR050401">
    <property type="entry name" value="Cyclic_nucleotide_synthase"/>
</dbReference>
<dbReference type="Gene3D" id="3.30.70.1230">
    <property type="entry name" value="Nucleotide cyclase"/>
    <property type="match status" value="1"/>
</dbReference>
<comment type="caution">
    <text evidence="21">The sequence shown here is derived from an EMBL/GenBank/DDBJ whole genome shotgun (WGS) entry which is preliminary data.</text>
</comment>
<feature type="signal peptide" evidence="18">
    <location>
        <begin position="1"/>
        <end position="24"/>
    </location>
</feature>
<dbReference type="InterPro" id="IPR001054">
    <property type="entry name" value="A/G_cyclase"/>
</dbReference>
<dbReference type="GO" id="GO:0005886">
    <property type="term" value="C:plasma membrane"/>
    <property type="evidence" value="ECO:0007669"/>
    <property type="project" value="UniProtKB-SubCell"/>
</dbReference>
<evidence type="ECO:0000256" key="17">
    <source>
        <dbReference type="SAM" id="Phobius"/>
    </source>
</evidence>
<evidence type="ECO:0000256" key="12">
    <source>
        <dbReference type="ARBA" id="ARBA00023180"/>
    </source>
</evidence>
<dbReference type="Pfam" id="PF07701">
    <property type="entry name" value="HNOBA"/>
    <property type="match status" value="1"/>
</dbReference>
<evidence type="ECO:0000256" key="10">
    <source>
        <dbReference type="ARBA" id="ARBA00023136"/>
    </source>
</evidence>
<organism evidence="21 22">
    <name type="scientific">Oedothorax gibbosus</name>
    <dbReference type="NCBI Taxonomy" id="931172"/>
    <lineage>
        <taxon>Eukaryota</taxon>
        <taxon>Metazoa</taxon>
        <taxon>Ecdysozoa</taxon>
        <taxon>Arthropoda</taxon>
        <taxon>Chelicerata</taxon>
        <taxon>Arachnida</taxon>
        <taxon>Araneae</taxon>
        <taxon>Araneomorphae</taxon>
        <taxon>Entelegynae</taxon>
        <taxon>Araneoidea</taxon>
        <taxon>Linyphiidae</taxon>
        <taxon>Erigoninae</taxon>
        <taxon>Oedothorax</taxon>
    </lineage>
</organism>
<feature type="domain" description="Protein kinase" evidence="19">
    <location>
        <begin position="553"/>
        <end position="865"/>
    </location>
</feature>
<dbReference type="GO" id="GO:0007168">
    <property type="term" value="P:receptor guanylyl cyclase signaling pathway"/>
    <property type="evidence" value="ECO:0007669"/>
    <property type="project" value="TreeGrafter"/>
</dbReference>
<dbReference type="CDD" id="cd07302">
    <property type="entry name" value="CHD"/>
    <property type="match status" value="1"/>
</dbReference>
<dbReference type="SUPFAM" id="SSF55073">
    <property type="entry name" value="Nucleotide cyclase"/>
    <property type="match status" value="1"/>
</dbReference>
<keyword evidence="4" id="KW-1003">Cell membrane</keyword>
<protein>
    <recommendedName>
        <fullName evidence="3 16">Guanylate cyclase</fullName>
        <ecNumber evidence="3 16">4.6.1.2</ecNumber>
    </recommendedName>
</protein>
<dbReference type="Pfam" id="PF00211">
    <property type="entry name" value="Guanylate_cyc"/>
    <property type="match status" value="1"/>
</dbReference>
<feature type="domain" description="Guanylate cyclase" evidence="20">
    <location>
        <begin position="928"/>
        <end position="1058"/>
    </location>
</feature>
<dbReference type="InterPro" id="IPR001170">
    <property type="entry name" value="ANPR/GUC"/>
</dbReference>
<evidence type="ECO:0000256" key="13">
    <source>
        <dbReference type="ARBA" id="ARBA00023239"/>
    </source>
</evidence>
<keyword evidence="9" id="KW-0342">GTP-binding</keyword>
<dbReference type="InterPro" id="IPR028082">
    <property type="entry name" value="Peripla_BP_I"/>
</dbReference>
<evidence type="ECO:0000256" key="5">
    <source>
        <dbReference type="ARBA" id="ARBA00022692"/>
    </source>
</evidence>
<dbReference type="InterPro" id="IPR000719">
    <property type="entry name" value="Prot_kinase_dom"/>
</dbReference>
<dbReference type="Gene3D" id="3.40.50.2300">
    <property type="match status" value="3"/>
</dbReference>
<dbReference type="Gene3D" id="1.10.510.10">
    <property type="entry name" value="Transferase(Phosphotransferase) domain 1"/>
    <property type="match status" value="1"/>
</dbReference>
<dbReference type="PROSITE" id="PS00452">
    <property type="entry name" value="GUANYLATE_CYCLASE_1"/>
    <property type="match status" value="1"/>
</dbReference>
<dbReference type="SUPFAM" id="SSF53822">
    <property type="entry name" value="Periplasmic binding protein-like I"/>
    <property type="match status" value="1"/>
</dbReference>
<keyword evidence="13 15" id="KW-0456">Lyase</keyword>
<dbReference type="InterPro" id="IPR011645">
    <property type="entry name" value="HNOB_dom_associated"/>
</dbReference>
<proteinExistence type="inferred from homology"/>
<evidence type="ECO:0000313" key="21">
    <source>
        <dbReference type="EMBL" id="KAG8179783.1"/>
    </source>
</evidence>
<keyword evidence="10 17" id="KW-0472">Membrane</keyword>
<evidence type="ECO:0000256" key="6">
    <source>
        <dbReference type="ARBA" id="ARBA00022729"/>
    </source>
</evidence>
<evidence type="ECO:0000256" key="7">
    <source>
        <dbReference type="ARBA" id="ARBA00022741"/>
    </source>
</evidence>
<evidence type="ECO:0000256" key="1">
    <source>
        <dbReference type="ARBA" id="ARBA00001436"/>
    </source>
</evidence>
<dbReference type="GO" id="GO:0004672">
    <property type="term" value="F:protein kinase activity"/>
    <property type="evidence" value="ECO:0007669"/>
    <property type="project" value="InterPro"/>
</dbReference>
<evidence type="ECO:0000256" key="18">
    <source>
        <dbReference type="SAM" id="SignalP"/>
    </source>
</evidence>
<dbReference type="PROSITE" id="PS50125">
    <property type="entry name" value="GUANYLATE_CYCLASE_2"/>
    <property type="match status" value="1"/>
</dbReference>
<dbReference type="Pfam" id="PF01094">
    <property type="entry name" value="ANF_receptor"/>
    <property type="match status" value="1"/>
</dbReference>
<accession>A0AAV6U7H2</accession>
<evidence type="ECO:0000256" key="15">
    <source>
        <dbReference type="RuleBase" id="RU000405"/>
    </source>
</evidence>
<sequence>MIFEILKLLFGTILFGLLMEKPSGQTDYPTTKREPNDQTEYPTLAKMELDGQTDYPIFSKKEELNDQTEYPTLAKKSFEADIVALFVATSELQLNLQSLQAAVILGVDDANRMYQNIQFNVKLKNDSQTCFENYAGVLAAEEYYTSRVTAFVGPACSKALDSVSRMASYWGVPIYTAGGIDTLFSSKTVFKTLTRVSFSMDQVSKFVINILEEFQWKHIAILVDESETSENILRQSLHKSFRNIDYKIFPVYKEFFSTLSPNYTKMLKDGSKAARVFILLACGETVRSILLAAYDLGMDRGDYAFLSVELIKNQVSSKQFSWYKPNDKRNKDARKIYESLMVIAVRVPVRSEYKTFIRNIQELSKKKFSSIIETSAINPVIGAFYDCVLLYAYSLNKTLSEGGDPTNGRAIATQIWNSTFYGGNALRLTGDIFINENGDREADYTLDDMDPETGVMVPIATYFGQKQVYEKLEDREIQWPDNRGPPPDVPECGFNGNAPECLPLAVISVAAIIIPVLLAMMIAGSLIGFFIYRKISLESKLADQWWKIEFSELEFVDATHMGSSLSFAKCQRSESTPTGGGSWRKSNSPGSIFHVTAGFQLALYKGQKVAVKNLDLSKINLSRQLLLELKLVREMNHDNLLRYVGLCVTEPNFAIVTDFATRGTLMDMLSNHSINIDWMFSCSIITDIAEGMNFIHGSKIEYHGSLRSDNCLIDGRFVVKLSNFGLKELLKQTVAPQHEDAWSLLWTAPEHLRSRSPHMSGSKEGDVYSFAIVLQEVVTRSTPFDPKQRAGRVLRYMSPEDIIDRLRMGGNPVYRPEIAEDECPTDMLELIRSCWEENPDTRPIFPEVKQKLKRITKGVSSKNFLDNLLSRMEQYANNLESLVEEKTQSLFEEKKKTDELLYQMIPRFVAEELKKGCHVKPECYECVTIFFSDIVGFTALSAESTPLQVVDFLNDLYSCFDAIIENFDVYKVETIGDAYMVASGLPIRNGKDHAREIARLALRLLTSLINFRIKHKPDKKLKIRIGIHSGPCVAGVVGLKMPRYCLFGDTVNTASRMESTSESLKIHVSQQTKTILETFKTFILVPRGEIEVKGKGMMKTYWLEKEVECANY</sequence>
<keyword evidence="11" id="KW-0675">Receptor</keyword>
<dbReference type="InterPro" id="IPR001828">
    <property type="entry name" value="ANF_lig-bd_rcpt"/>
</dbReference>
<dbReference type="InterPro" id="IPR029787">
    <property type="entry name" value="Nucleotide_cyclase"/>
</dbReference>
<comment type="subcellular location">
    <subcellularLocation>
        <location evidence="2">Cell membrane</location>
        <topology evidence="2">Single-pass type I membrane protein</topology>
    </subcellularLocation>
</comment>
<keyword evidence="12" id="KW-0325">Glycoprotein</keyword>
<evidence type="ECO:0000256" key="9">
    <source>
        <dbReference type="ARBA" id="ARBA00023134"/>
    </source>
</evidence>
<evidence type="ECO:0000313" key="22">
    <source>
        <dbReference type="Proteomes" id="UP000827092"/>
    </source>
</evidence>
<dbReference type="PANTHER" id="PTHR11920">
    <property type="entry name" value="GUANYLYL CYCLASE"/>
    <property type="match status" value="1"/>
</dbReference>
<dbReference type="EC" id="4.6.1.2" evidence="3 16"/>
<gene>
    <name evidence="21" type="ORF">JTE90_002822</name>
</gene>
<evidence type="ECO:0000256" key="2">
    <source>
        <dbReference type="ARBA" id="ARBA00004251"/>
    </source>
</evidence>
<evidence type="ECO:0000256" key="3">
    <source>
        <dbReference type="ARBA" id="ARBA00012202"/>
    </source>
</evidence>
<evidence type="ECO:0000259" key="19">
    <source>
        <dbReference type="PROSITE" id="PS50011"/>
    </source>
</evidence>
<keyword evidence="22" id="KW-1185">Reference proteome</keyword>
<dbReference type="AlphaFoldDB" id="A0AAV6U7H2"/>
<dbReference type="Proteomes" id="UP000827092">
    <property type="component" value="Unassembled WGS sequence"/>
</dbReference>
<dbReference type="InterPro" id="IPR018297">
    <property type="entry name" value="A/G_cyclase_CS"/>
</dbReference>
<keyword evidence="8 17" id="KW-1133">Transmembrane helix</keyword>
<dbReference type="GO" id="GO:0005524">
    <property type="term" value="F:ATP binding"/>
    <property type="evidence" value="ECO:0007669"/>
    <property type="project" value="InterPro"/>
</dbReference>
<dbReference type="SMART" id="SM00044">
    <property type="entry name" value="CYCc"/>
    <property type="match status" value="1"/>
</dbReference>
<dbReference type="PRINTS" id="PR00255">
    <property type="entry name" value="NATPEPTIDER"/>
</dbReference>
<dbReference type="GO" id="GO:0035556">
    <property type="term" value="P:intracellular signal transduction"/>
    <property type="evidence" value="ECO:0007669"/>
    <property type="project" value="InterPro"/>
</dbReference>
<comment type="catalytic activity">
    <reaction evidence="1 16">
        <text>GTP = 3',5'-cyclic GMP + diphosphate</text>
        <dbReference type="Rhea" id="RHEA:13665"/>
        <dbReference type="ChEBI" id="CHEBI:33019"/>
        <dbReference type="ChEBI" id="CHEBI:37565"/>
        <dbReference type="ChEBI" id="CHEBI:57746"/>
        <dbReference type="EC" id="4.6.1.2"/>
    </reaction>
</comment>
<dbReference type="EMBL" id="JAFNEN010000603">
    <property type="protein sequence ID" value="KAG8179783.1"/>
    <property type="molecule type" value="Genomic_DNA"/>
</dbReference>
<name>A0AAV6U7H2_9ARAC</name>
<dbReference type="CDD" id="cd06352">
    <property type="entry name" value="PBP1_NPR_GC-like"/>
    <property type="match status" value="1"/>
</dbReference>
<evidence type="ECO:0000256" key="16">
    <source>
        <dbReference type="RuleBase" id="RU003431"/>
    </source>
</evidence>
<dbReference type="GO" id="GO:0005525">
    <property type="term" value="F:GTP binding"/>
    <property type="evidence" value="ECO:0007669"/>
    <property type="project" value="UniProtKB-KW"/>
</dbReference>
<evidence type="ECO:0000259" key="20">
    <source>
        <dbReference type="PROSITE" id="PS50125"/>
    </source>
</evidence>
<evidence type="ECO:0000256" key="11">
    <source>
        <dbReference type="ARBA" id="ARBA00023170"/>
    </source>
</evidence>
<dbReference type="SUPFAM" id="SSF56112">
    <property type="entry name" value="Protein kinase-like (PK-like)"/>
    <property type="match status" value="1"/>
</dbReference>
<evidence type="ECO:0000256" key="4">
    <source>
        <dbReference type="ARBA" id="ARBA00022475"/>
    </source>
</evidence>
<dbReference type="Pfam" id="PF07714">
    <property type="entry name" value="PK_Tyr_Ser-Thr"/>
    <property type="match status" value="1"/>
</dbReference>
<dbReference type="PROSITE" id="PS50011">
    <property type="entry name" value="PROTEIN_KINASE_DOM"/>
    <property type="match status" value="1"/>
</dbReference>
<dbReference type="FunFam" id="3.30.70.1230:FF:000004">
    <property type="entry name" value="Guanylate cyclase"/>
    <property type="match status" value="1"/>
</dbReference>
<keyword evidence="5 17" id="KW-0812">Transmembrane</keyword>
<feature type="chain" id="PRO_5043764710" description="Guanylate cyclase" evidence="18">
    <location>
        <begin position="25"/>
        <end position="1112"/>
    </location>
</feature>
<dbReference type="InterPro" id="IPR001245">
    <property type="entry name" value="Ser-Thr/Tyr_kinase_cat_dom"/>
</dbReference>
<dbReference type="PANTHER" id="PTHR11920:SF494">
    <property type="entry name" value="ATRIAL NATRIURETIC PEPTIDE RECEPTOR 2"/>
    <property type="match status" value="1"/>
</dbReference>